<evidence type="ECO:0000313" key="3">
    <source>
        <dbReference type="Proteomes" id="UP000799428"/>
    </source>
</evidence>
<feature type="region of interest" description="Disordered" evidence="1">
    <location>
        <begin position="120"/>
        <end position="142"/>
    </location>
</feature>
<evidence type="ECO:0000313" key="2">
    <source>
        <dbReference type="EMBL" id="KAF2708335.1"/>
    </source>
</evidence>
<dbReference type="AlphaFoldDB" id="A0A6G1K723"/>
<dbReference type="Proteomes" id="UP000799428">
    <property type="component" value="Unassembled WGS sequence"/>
</dbReference>
<protein>
    <submittedName>
        <fullName evidence="2">Uncharacterized protein</fullName>
    </submittedName>
</protein>
<proteinExistence type="predicted"/>
<reference evidence="2" key="1">
    <citation type="journal article" date="2020" name="Stud. Mycol.">
        <title>101 Dothideomycetes genomes: a test case for predicting lifestyles and emergence of pathogens.</title>
        <authorList>
            <person name="Haridas S."/>
            <person name="Albert R."/>
            <person name="Binder M."/>
            <person name="Bloem J."/>
            <person name="Labutti K."/>
            <person name="Salamov A."/>
            <person name="Andreopoulos B."/>
            <person name="Baker S."/>
            <person name="Barry K."/>
            <person name="Bills G."/>
            <person name="Bluhm B."/>
            <person name="Cannon C."/>
            <person name="Castanera R."/>
            <person name="Culley D."/>
            <person name="Daum C."/>
            <person name="Ezra D."/>
            <person name="Gonzalez J."/>
            <person name="Henrissat B."/>
            <person name="Kuo A."/>
            <person name="Liang C."/>
            <person name="Lipzen A."/>
            <person name="Lutzoni F."/>
            <person name="Magnuson J."/>
            <person name="Mondo S."/>
            <person name="Nolan M."/>
            <person name="Ohm R."/>
            <person name="Pangilinan J."/>
            <person name="Park H.-J."/>
            <person name="Ramirez L."/>
            <person name="Alfaro M."/>
            <person name="Sun H."/>
            <person name="Tritt A."/>
            <person name="Yoshinaga Y."/>
            <person name="Zwiers L.-H."/>
            <person name="Turgeon B."/>
            <person name="Goodwin S."/>
            <person name="Spatafora J."/>
            <person name="Crous P."/>
            <person name="Grigoriev I."/>
        </authorList>
    </citation>
    <scope>NUCLEOTIDE SEQUENCE</scope>
    <source>
        <strain evidence="2">CBS 279.74</strain>
    </source>
</reference>
<evidence type="ECO:0000256" key="1">
    <source>
        <dbReference type="SAM" id="MobiDB-lite"/>
    </source>
</evidence>
<organism evidence="2 3">
    <name type="scientific">Pleomassaria siparia CBS 279.74</name>
    <dbReference type="NCBI Taxonomy" id="1314801"/>
    <lineage>
        <taxon>Eukaryota</taxon>
        <taxon>Fungi</taxon>
        <taxon>Dikarya</taxon>
        <taxon>Ascomycota</taxon>
        <taxon>Pezizomycotina</taxon>
        <taxon>Dothideomycetes</taxon>
        <taxon>Pleosporomycetidae</taxon>
        <taxon>Pleosporales</taxon>
        <taxon>Pleomassariaceae</taxon>
        <taxon>Pleomassaria</taxon>
    </lineage>
</organism>
<gene>
    <name evidence="2" type="ORF">K504DRAFT_503505</name>
</gene>
<accession>A0A6G1K723</accession>
<keyword evidence="3" id="KW-1185">Reference proteome</keyword>
<name>A0A6G1K723_9PLEO</name>
<sequence>MLPGMRKITPLHRPAYIVYSYEIFRNLVEKVPCQSSGIAPMGLQANSIMMNIDNLRYWSKTYRKLGPSLDLPRFAPIPRFPDLSPVPENPVRSSNDVWKFRLLLLSLYIENKVSSFSWKRKGSASDARTPDGVAAGGAAGPASWHNKNSMQIFICWEQIPKRELHEGSGNIDGNEPRHSRNGTFLLAPGPEISEFGSDRVSEGVRCTMAVATRELLPQLERLPEHSFLALAYDPHELAFPVAFKTRYVDNTLPCPKRVPNLPADDGNATF</sequence>
<dbReference type="EMBL" id="MU005772">
    <property type="protein sequence ID" value="KAF2708335.1"/>
    <property type="molecule type" value="Genomic_DNA"/>
</dbReference>